<reference evidence="3 4" key="1">
    <citation type="submission" date="2022-12" db="EMBL/GenBank/DDBJ databases">
        <title>Chromosome-level genome assembly of true bugs.</title>
        <authorList>
            <person name="Ma L."/>
            <person name="Li H."/>
        </authorList>
    </citation>
    <scope>NUCLEOTIDE SEQUENCE [LARGE SCALE GENOMIC DNA]</scope>
    <source>
        <strain evidence="3">Lab_2022b</strain>
    </source>
</reference>
<evidence type="ECO:0000313" key="4">
    <source>
        <dbReference type="Proteomes" id="UP001461498"/>
    </source>
</evidence>
<dbReference type="EMBL" id="JAPXFL010000003">
    <property type="protein sequence ID" value="KAK9508407.1"/>
    <property type="molecule type" value="Genomic_DNA"/>
</dbReference>
<feature type="compositionally biased region" description="Basic residues" evidence="1">
    <location>
        <begin position="305"/>
        <end position="320"/>
    </location>
</feature>
<gene>
    <name evidence="3" type="ORF">O3M35_005974</name>
</gene>
<dbReference type="Gene3D" id="2.30.30.140">
    <property type="match status" value="1"/>
</dbReference>
<feature type="compositionally biased region" description="Acidic residues" evidence="1">
    <location>
        <begin position="386"/>
        <end position="395"/>
    </location>
</feature>
<dbReference type="SUPFAM" id="SSF63748">
    <property type="entry name" value="Tudor/PWWP/MBT"/>
    <property type="match status" value="1"/>
</dbReference>
<keyword evidence="4" id="KW-1185">Reference proteome</keyword>
<comment type="caution">
    <text evidence="3">The sequence shown here is derived from an EMBL/GenBank/DDBJ whole genome shotgun (WGS) entry which is preliminary data.</text>
</comment>
<feature type="compositionally biased region" description="Acidic residues" evidence="1">
    <location>
        <begin position="402"/>
        <end position="414"/>
    </location>
</feature>
<proteinExistence type="predicted"/>
<organism evidence="3 4">
    <name type="scientific">Rhynocoris fuscipes</name>
    <dbReference type="NCBI Taxonomy" id="488301"/>
    <lineage>
        <taxon>Eukaryota</taxon>
        <taxon>Metazoa</taxon>
        <taxon>Ecdysozoa</taxon>
        <taxon>Arthropoda</taxon>
        <taxon>Hexapoda</taxon>
        <taxon>Insecta</taxon>
        <taxon>Pterygota</taxon>
        <taxon>Neoptera</taxon>
        <taxon>Paraneoptera</taxon>
        <taxon>Hemiptera</taxon>
        <taxon>Heteroptera</taxon>
        <taxon>Panheteroptera</taxon>
        <taxon>Cimicomorpha</taxon>
        <taxon>Reduviidae</taxon>
        <taxon>Harpactorinae</taxon>
        <taxon>Harpactorini</taxon>
        <taxon>Rhynocoris</taxon>
    </lineage>
</organism>
<feature type="domain" description="PWWP" evidence="2">
    <location>
        <begin position="463"/>
        <end position="519"/>
    </location>
</feature>
<dbReference type="InterPro" id="IPR000313">
    <property type="entry name" value="PWWP_dom"/>
</dbReference>
<feature type="compositionally biased region" description="Basic and acidic residues" evidence="1">
    <location>
        <begin position="292"/>
        <end position="304"/>
    </location>
</feature>
<protein>
    <recommendedName>
        <fullName evidence="2">PWWP domain-containing protein</fullName>
    </recommendedName>
</protein>
<dbReference type="GO" id="GO:0003682">
    <property type="term" value="F:chromatin binding"/>
    <property type="evidence" value="ECO:0007669"/>
    <property type="project" value="TreeGrafter"/>
</dbReference>
<name>A0AAW1DHG2_9HEMI</name>
<dbReference type="Proteomes" id="UP001461498">
    <property type="component" value="Unassembled WGS sequence"/>
</dbReference>
<feature type="compositionally biased region" description="Acidic residues" evidence="1">
    <location>
        <begin position="224"/>
        <end position="236"/>
    </location>
</feature>
<dbReference type="CDD" id="cd20140">
    <property type="entry name" value="PWWP_PWWP2"/>
    <property type="match status" value="1"/>
</dbReference>
<feature type="region of interest" description="Disordered" evidence="1">
    <location>
        <begin position="286"/>
        <end position="443"/>
    </location>
</feature>
<sequence>MADKQLDTVMLTTNSKILVTVDEALQDIIVVSYAFESKLFQGVLLDSTKRFLPCRISNSENVVNKISSPKTTSELSEEDKLFFSIRQRFTYFEEKPAVHLSHLHQLHKKLSSKTKAQKMTVRLRPRQVLCSKCKSICNENSENVNSSHPVVTRGNKKTSVVEVNGQSKPFSENRSDNQVKSPPKLCPSFIPRLPRVKSPELNGNAIPGEEFWFKEDGNKGGGGEDVDGDDDDDDEDKQMVLRKKRSVGSMEDLWDETVFEEGSKKARTTTPVIKISFGTQGEGTVLKIPSKVRTEENDEQETRAAKKAMKKAKKEARRNRSPQQLPSPQPQPNPLQYRKHRHKVKHKKKHKEDRSAEDDMKERCLKQKLSINLKRLSSSSMRVPQEEEEEEEGDGGEGGGGGEDEDCEADEVEDSSQGSSSGVSGGPGDVPQFPSDLPTDSSATTVCPQITSCRTSDGATVQVGDIVWGKIHGFPWWPGKILSILIRTEKNGWDAHVSWFGSSTSSLMPCDQLSPFLQSFKVRYNRRKKSAGYKEAIRQATCEASASNPEIAIPDCLEVITPAASRSAGKQTPEITASTPLQAI</sequence>
<evidence type="ECO:0000259" key="2">
    <source>
        <dbReference type="PROSITE" id="PS50812"/>
    </source>
</evidence>
<feature type="compositionally biased region" description="Basic residues" evidence="1">
    <location>
        <begin position="337"/>
        <end position="351"/>
    </location>
</feature>
<accession>A0AAW1DHG2</accession>
<dbReference type="GO" id="GO:0005634">
    <property type="term" value="C:nucleus"/>
    <property type="evidence" value="ECO:0007669"/>
    <property type="project" value="TreeGrafter"/>
</dbReference>
<dbReference type="SMART" id="SM00293">
    <property type="entry name" value="PWWP"/>
    <property type="match status" value="1"/>
</dbReference>
<dbReference type="PANTHER" id="PTHR16112:SF22">
    <property type="entry name" value="PWWP DOMAIN-CONTAINING 2B"/>
    <property type="match status" value="1"/>
</dbReference>
<feature type="region of interest" description="Disordered" evidence="1">
    <location>
        <begin position="166"/>
        <end position="186"/>
    </location>
</feature>
<evidence type="ECO:0000256" key="1">
    <source>
        <dbReference type="SAM" id="MobiDB-lite"/>
    </source>
</evidence>
<feature type="compositionally biased region" description="Basic and acidic residues" evidence="1">
    <location>
        <begin position="352"/>
        <end position="365"/>
    </location>
</feature>
<dbReference type="AlphaFoldDB" id="A0AAW1DHG2"/>
<evidence type="ECO:0000313" key="3">
    <source>
        <dbReference type="EMBL" id="KAK9508407.1"/>
    </source>
</evidence>
<feature type="region of interest" description="Disordered" evidence="1">
    <location>
        <begin position="200"/>
        <end position="236"/>
    </location>
</feature>
<dbReference type="PROSITE" id="PS50812">
    <property type="entry name" value="PWWP"/>
    <property type="match status" value="1"/>
</dbReference>
<dbReference type="GO" id="GO:0010369">
    <property type="term" value="C:chromocenter"/>
    <property type="evidence" value="ECO:0007669"/>
    <property type="project" value="TreeGrafter"/>
</dbReference>
<dbReference type="PANTHER" id="PTHR16112">
    <property type="entry name" value="METHYL-CPG BINDING PROTEIN, DROSOPHILA"/>
    <property type="match status" value="1"/>
</dbReference>
<dbReference type="Pfam" id="PF00855">
    <property type="entry name" value="PWWP"/>
    <property type="match status" value="1"/>
</dbReference>